<feature type="transmembrane region" description="Helical" evidence="8">
    <location>
        <begin position="330"/>
        <end position="350"/>
    </location>
</feature>
<organism evidence="9 10">
    <name type="scientific">Methanosarcina siciliae T4/M</name>
    <dbReference type="NCBI Taxonomy" id="1434120"/>
    <lineage>
        <taxon>Archaea</taxon>
        <taxon>Methanobacteriati</taxon>
        <taxon>Methanobacteriota</taxon>
        <taxon>Stenosarchaea group</taxon>
        <taxon>Methanomicrobia</taxon>
        <taxon>Methanosarcinales</taxon>
        <taxon>Methanosarcinaceae</taxon>
        <taxon>Methanosarcina</taxon>
    </lineage>
</organism>
<dbReference type="InterPro" id="IPR045861">
    <property type="entry name" value="CorA_cytoplasmic_dom"/>
</dbReference>
<dbReference type="FunFam" id="1.20.58.340:FF:000012">
    <property type="entry name" value="Magnesium transport protein CorA"/>
    <property type="match status" value="1"/>
</dbReference>
<dbReference type="Proteomes" id="UP000033111">
    <property type="component" value="Chromosome"/>
</dbReference>
<keyword evidence="6 8" id="KW-1133">Transmembrane helix</keyword>
<proteinExistence type="inferred from homology"/>
<sequence length="387" mass="44770">MKSGTFGRKQSKVGLAPGTLVHVGEKKAEKVTIRVWIYNDEELIEKELQTIDECQALKNQPGMKLWINVDGLDRTEVIEKLGSCFEIHPLTLEDILNAGQRPKTEDYDSYIYTVLKMMLLDTEKEEIVIDQVSIIIGPNYILSFQEREGDVFDLLRERLKNPASRLRKSGVDYLAYGLIDAIIDNYFLILEHFGEKIEDLEDELVRDPDPDTLKIIQKYRRDMILLRKSVWPLRELINGLQKVESELITEATQIYLRDIYDHTIQVIDSIEAFRDILASMVDVYLSSVSNRMNDIMKVLTIIATIFIPLTFIAGVYGMNFEYMPELRWHWGYPVVMLSMMLLGISMFFILKEKVDLSPVFSEFPNFRAVHIITNSIPVFLFPSTEIP</sequence>
<dbReference type="InterPro" id="IPR004488">
    <property type="entry name" value="Mg/Co-transport_prot_CorA"/>
</dbReference>
<dbReference type="EMBL" id="CP009506">
    <property type="protein sequence ID" value="AKB29207.1"/>
    <property type="molecule type" value="Genomic_DNA"/>
</dbReference>
<dbReference type="GO" id="GO:0015095">
    <property type="term" value="F:magnesium ion transmembrane transporter activity"/>
    <property type="evidence" value="ECO:0007669"/>
    <property type="project" value="UniProtKB-UniRule"/>
</dbReference>
<dbReference type="InterPro" id="IPR002523">
    <property type="entry name" value="MgTranspt_CorA/ZnTranspt_ZntB"/>
</dbReference>
<dbReference type="KEGG" id="msw:MSSIT_2488"/>
<protein>
    <recommendedName>
        <fullName evidence="8">Magnesium transport protein CorA</fullName>
    </recommendedName>
</protein>
<keyword evidence="8" id="KW-0406">Ion transport</keyword>
<keyword evidence="5 8" id="KW-0812">Transmembrane</keyword>
<evidence type="ECO:0000313" key="9">
    <source>
        <dbReference type="EMBL" id="AKB29207.1"/>
    </source>
</evidence>
<evidence type="ECO:0000256" key="2">
    <source>
        <dbReference type="ARBA" id="ARBA00009765"/>
    </source>
</evidence>
<keyword evidence="7 8" id="KW-0472">Membrane</keyword>
<keyword evidence="3 8" id="KW-0813">Transport</keyword>
<evidence type="ECO:0000256" key="5">
    <source>
        <dbReference type="ARBA" id="ARBA00022692"/>
    </source>
</evidence>
<dbReference type="PANTHER" id="PTHR46494:SF1">
    <property type="entry name" value="CORA FAMILY METAL ION TRANSPORTER (EUROFUNG)"/>
    <property type="match status" value="1"/>
</dbReference>
<keyword evidence="4 8" id="KW-1003">Cell membrane</keyword>
<dbReference type="PANTHER" id="PTHR46494">
    <property type="entry name" value="CORA FAMILY METAL ION TRANSPORTER (EUROFUNG)"/>
    <property type="match status" value="1"/>
</dbReference>
<dbReference type="CDD" id="cd12828">
    <property type="entry name" value="TmCorA-like_1"/>
    <property type="match status" value="1"/>
</dbReference>
<feature type="transmembrane region" description="Helical" evidence="8">
    <location>
        <begin position="298"/>
        <end position="318"/>
    </location>
</feature>
<dbReference type="HOGENOM" id="CLU_007127_0_0_2"/>
<comment type="function">
    <text evidence="8">Mediates influx of magnesium ions.</text>
</comment>
<evidence type="ECO:0000256" key="3">
    <source>
        <dbReference type="ARBA" id="ARBA00022448"/>
    </source>
</evidence>
<evidence type="ECO:0000256" key="4">
    <source>
        <dbReference type="ARBA" id="ARBA00022475"/>
    </source>
</evidence>
<dbReference type="GO" id="GO:0000287">
    <property type="term" value="F:magnesium ion binding"/>
    <property type="evidence" value="ECO:0007669"/>
    <property type="project" value="TreeGrafter"/>
</dbReference>
<evidence type="ECO:0000313" key="10">
    <source>
        <dbReference type="Proteomes" id="UP000033111"/>
    </source>
</evidence>
<dbReference type="Gene3D" id="3.30.460.20">
    <property type="entry name" value="CorA soluble domain-like"/>
    <property type="match status" value="1"/>
</dbReference>
<evidence type="ECO:0000256" key="7">
    <source>
        <dbReference type="ARBA" id="ARBA00023136"/>
    </source>
</evidence>
<evidence type="ECO:0000256" key="8">
    <source>
        <dbReference type="RuleBase" id="RU362010"/>
    </source>
</evidence>
<evidence type="ECO:0000256" key="6">
    <source>
        <dbReference type="ARBA" id="ARBA00022989"/>
    </source>
</evidence>
<dbReference type="NCBIfam" id="TIGR00383">
    <property type="entry name" value="corA"/>
    <property type="match status" value="1"/>
</dbReference>
<dbReference type="InterPro" id="IPR045863">
    <property type="entry name" value="CorA_TM1_TM2"/>
</dbReference>
<dbReference type="GO" id="GO:0015087">
    <property type="term" value="F:cobalt ion transmembrane transporter activity"/>
    <property type="evidence" value="ECO:0007669"/>
    <property type="project" value="UniProtKB-UniRule"/>
</dbReference>
<dbReference type="Gene3D" id="1.20.58.340">
    <property type="entry name" value="Magnesium transport protein CorA, transmembrane region"/>
    <property type="match status" value="2"/>
</dbReference>
<dbReference type="SUPFAM" id="SSF144083">
    <property type="entry name" value="Magnesium transport protein CorA, transmembrane region"/>
    <property type="match status" value="1"/>
</dbReference>
<dbReference type="GO" id="GO:0050897">
    <property type="term" value="F:cobalt ion binding"/>
    <property type="evidence" value="ECO:0007669"/>
    <property type="project" value="TreeGrafter"/>
</dbReference>
<keyword evidence="8" id="KW-0460">Magnesium</keyword>
<accession>A0A0E3P627</accession>
<dbReference type="SUPFAM" id="SSF143865">
    <property type="entry name" value="CorA soluble domain-like"/>
    <property type="match status" value="1"/>
</dbReference>
<keyword evidence="10" id="KW-1185">Reference proteome</keyword>
<dbReference type="PATRIC" id="fig|1434120.4.peg.3260"/>
<reference evidence="9 10" key="1">
    <citation type="submission" date="2014-07" db="EMBL/GenBank/DDBJ databases">
        <title>Methanogenic archaea and the global carbon cycle.</title>
        <authorList>
            <person name="Henriksen J.R."/>
            <person name="Luke J."/>
            <person name="Reinhart S."/>
            <person name="Benedict M.N."/>
            <person name="Youngblut N.D."/>
            <person name="Metcalf M.E."/>
            <person name="Whitaker R.J."/>
            <person name="Metcalf W.W."/>
        </authorList>
    </citation>
    <scope>NUCLEOTIDE SEQUENCE [LARGE SCALE GENOMIC DNA]</scope>
    <source>
        <strain evidence="9 10">T4/M</strain>
    </source>
</reference>
<dbReference type="Pfam" id="PF01544">
    <property type="entry name" value="CorA"/>
    <property type="match status" value="1"/>
</dbReference>
<dbReference type="GO" id="GO:0005886">
    <property type="term" value="C:plasma membrane"/>
    <property type="evidence" value="ECO:0007669"/>
    <property type="project" value="UniProtKB-SubCell"/>
</dbReference>
<name>A0A0E3P627_9EURY</name>
<comment type="subcellular location">
    <subcellularLocation>
        <location evidence="1">Cell membrane</location>
        <topology evidence="1">Multi-pass membrane protein</topology>
    </subcellularLocation>
    <subcellularLocation>
        <location evidence="8">Membrane</location>
        <topology evidence="8">Multi-pass membrane protein</topology>
    </subcellularLocation>
</comment>
<gene>
    <name evidence="8" type="primary">corA</name>
    <name evidence="9" type="ORF">MSSIT_2488</name>
</gene>
<dbReference type="AlphaFoldDB" id="A0A0E3P627"/>
<comment type="similarity">
    <text evidence="2 8">Belongs to the CorA metal ion transporter (MIT) (TC 1.A.35) family.</text>
</comment>
<dbReference type="FunFam" id="3.30.460.20:FF:000008">
    <property type="entry name" value="Cobalt/magnesium transport protein CorA"/>
    <property type="match status" value="1"/>
</dbReference>
<evidence type="ECO:0000256" key="1">
    <source>
        <dbReference type="ARBA" id="ARBA00004651"/>
    </source>
</evidence>